<reference evidence="2" key="1">
    <citation type="submission" date="2023-03" db="EMBL/GenBank/DDBJ databases">
        <title>Massive genome expansion in bonnet fungi (Mycena s.s.) driven by repeated elements and novel gene families across ecological guilds.</title>
        <authorList>
            <consortium name="Lawrence Berkeley National Laboratory"/>
            <person name="Harder C.B."/>
            <person name="Miyauchi S."/>
            <person name="Viragh M."/>
            <person name="Kuo A."/>
            <person name="Thoen E."/>
            <person name="Andreopoulos B."/>
            <person name="Lu D."/>
            <person name="Skrede I."/>
            <person name="Drula E."/>
            <person name="Henrissat B."/>
            <person name="Morin E."/>
            <person name="Kohler A."/>
            <person name="Barry K."/>
            <person name="LaButti K."/>
            <person name="Morin E."/>
            <person name="Salamov A."/>
            <person name="Lipzen A."/>
            <person name="Mereny Z."/>
            <person name="Hegedus B."/>
            <person name="Baldrian P."/>
            <person name="Stursova M."/>
            <person name="Weitz H."/>
            <person name="Taylor A."/>
            <person name="Grigoriev I.V."/>
            <person name="Nagy L.G."/>
            <person name="Martin F."/>
            <person name="Kauserud H."/>
        </authorList>
    </citation>
    <scope>NUCLEOTIDE SEQUENCE</scope>
    <source>
        <strain evidence="2">CBHHK188m</strain>
    </source>
</reference>
<sequence>MYAHIPSTLGRCLRAHRVAPTLRGMRSHAPGSGMVRSSGMLIVHARAFLGTVRRVLGNAPRPQSRMQLRCSCTAAFATSADTIVCCTHEAESDLQASLPHLPRACGTLMSAPFVSGTSPCRPTHHADRISVSISCANIHPQGIHKGVSVTAQAFCGVALGARVDDEDDEDTAAKHPRIVKARSPSAHESNMPDFEIHMQPAVEAMEDGLSLDDSVRIPSPGHQRTTSTSSVTPWSSGLGNPVPGTDDDMFGDAGDVDDYEYDNTQVGSYINGVYLTGKFVGRNAKYFRASRPKYPDQWEVPDAVLALAANTIKFTESAYEDSYRSHLATLTNTRANTPTATAALLHEIYVDFIGAGPTTVAATTSAIIEVPDSD</sequence>
<evidence type="ECO:0000256" key="1">
    <source>
        <dbReference type="SAM" id="MobiDB-lite"/>
    </source>
</evidence>
<evidence type="ECO:0000313" key="2">
    <source>
        <dbReference type="EMBL" id="KAJ7778031.1"/>
    </source>
</evidence>
<proteinExistence type="predicted"/>
<accession>A0AAD7K6B0</accession>
<organism evidence="2 3">
    <name type="scientific">Mycena maculata</name>
    <dbReference type="NCBI Taxonomy" id="230809"/>
    <lineage>
        <taxon>Eukaryota</taxon>
        <taxon>Fungi</taxon>
        <taxon>Dikarya</taxon>
        <taxon>Basidiomycota</taxon>
        <taxon>Agaricomycotina</taxon>
        <taxon>Agaricomycetes</taxon>
        <taxon>Agaricomycetidae</taxon>
        <taxon>Agaricales</taxon>
        <taxon>Marasmiineae</taxon>
        <taxon>Mycenaceae</taxon>
        <taxon>Mycena</taxon>
    </lineage>
</organism>
<protein>
    <submittedName>
        <fullName evidence="2">Uncharacterized protein</fullName>
    </submittedName>
</protein>
<gene>
    <name evidence="2" type="ORF">DFH07DRAFT_766244</name>
</gene>
<feature type="compositionally biased region" description="Low complexity" evidence="1">
    <location>
        <begin position="225"/>
        <end position="236"/>
    </location>
</feature>
<keyword evidence="3" id="KW-1185">Reference proteome</keyword>
<dbReference type="Proteomes" id="UP001215280">
    <property type="component" value="Unassembled WGS sequence"/>
</dbReference>
<evidence type="ECO:0000313" key="3">
    <source>
        <dbReference type="Proteomes" id="UP001215280"/>
    </source>
</evidence>
<comment type="caution">
    <text evidence="2">The sequence shown here is derived from an EMBL/GenBank/DDBJ whole genome shotgun (WGS) entry which is preliminary data.</text>
</comment>
<dbReference type="AlphaFoldDB" id="A0AAD7K6B0"/>
<feature type="region of interest" description="Disordered" evidence="1">
    <location>
        <begin position="218"/>
        <end position="239"/>
    </location>
</feature>
<dbReference type="EMBL" id="JARJLG010000009">
    <property type="protein sequence ID" value="KAJ7778031.1"/>
    <property type="molecule type" value="Genomic_DNA"/>
</dbReference>
<name>A0AAD7K6B0_9AGAR</name>